<gene>
    <name evidence="1" type="ORF">TSAR_016560</name>
</gene>
<evidence type="ECO:0000313" key="1">
    <source>
        <dbReference type="EMBL" id="OXU17940.1"/>
    </source>
</evidence>
<evidence type="ECO:0000313" key="2">
    <source>
        <dbReference type="Proteomes" id="UP000215335"/>
    </source>
</evidence>
<protein>
    <submittedName>
        <fullName evidence="1">Uncharacterized protein</fullName>
    </submittedName>
</protein>
<dbReference type="AlphaFoldDB" id="A0A232EHT9"/>
<comment type="caution">
    <text evidence="1">The sequence shown here is derived from an EMBL/GenBank/DDBJ whole genome shotgun (WGS) entry which is preliminary data.</text>
</comment>
<accession>A0A232EHT9</accession>
<dbReference type="EMBL" id="NNAY01004411">
    <property type="protein sequence ID" value="OXU17940.1"/>
    <property type="molecule type" value="Genomic_DNA"/>
</dbReference>
<sequence>MSDRNVRGFVRLLSQACDNGTHCEKHTNERHWTKISQLCELLQRLVRYPLNFLASKAEQLFLTR</sequence>
<reference evidence="1 2" key="1">
    <citation type="journal article" date="2017" name="Curr. Biol.">
        <title>The Evolution of Venom by Co-option of Single-Copy Genes.</title>
        <authorList>
            <person name="Martinson E.O."/>
            <person name="Mrinalini"/>
            <person name="Kelkar Y.D."/>
            <person name="Chang C.H."/>
            <person name="Werren J.H."/>
        </authorList>
    </citation>
    <scope>NUCLEOTIDE SEQUENCE [LARGE SCALE GENOMIC DNA]</scope>
    <source>
        <strain evidence="1 2">Alberta</strain>
        <tissue evidence="1">Whole body</tissue>
    </source>
</reference>
<dbReference type="Proteomes" id="UP000215335">
    <property type="component" value="Unassembled WGS sequence"/>
</dbReference>
<name>A0A232EHT9_9HYME</name>
<keyword evidence="2" id="KW-1185">Reference proteome</keyword>
<proteinExistence type="predicted"/>
<organism evidence="1 2">
    <name type="scientific">Trichomalopsis sarcophagae</name>
    <dbReference type="NCBI Taxonomy" id="543379"/>
    <lineage>
        <taxon>Eukaryota</taxon>
        <taxon>Metazoa</taxon>
        <taxon>Ecdysozoa</taxon>
        <taxon>Arthropoda</taxon>
        <taxon>Hexapoda</taxon>
        <taxon>Insecta</taxon>
        <taxon>Pterygota</taxon>
        <taxon>Neoptera</taxon>
        <taxon>Endopterygota</taxon>
        <taxon>Hymenoptera</taxon>
        <taxon>Apocrita</taxon>
        <taxon>Proctotrupomorpha</taxon>
        <taxon>Chalcidoidea</taxon>
        <taxon>Pteromalidae</taxon>
        <taxon>Pteromalinae</taxon>
        <taxon>Trichomalopsis</taxon>
    </lineage>
</organism>